<dbReference type="EMBL" id="QGTX01000001">
    <property type="protein sequence ID" value="PWW21022.1"/>
    <property type="molecule type" value="Genomic_DNA"/>
</dbReference>
<sequence>MDNQHDDSATRTRLRAAPASTPSRLPDDPEERADLLEDRRLQWDQDWAELGGEA</sequence>
<comment type="caution">
    <text evidence="2">The sequence shown here is derived from an EMBL/GenBank/DDBJ whole genome shotgun (WGS) entry which is preliminary data.</text>
</comment>
<name>A0A317QCD9_9ACTN</name>
<keyword evidence="3" id="KW-1185">Reference proteome</keyword>
<organism evidence="2 3">
    <name type="scientific">Geodermatophilus normandii</name>
    <dbReference type="NCBI Taxonomy" id="1137989"/>
    <lineage>
        <taxon>Bacteria</taxon>
        <taxon>Bacillati</taxon>
        <taxon>Actinomycetota</taxon>
        <taxon>Actinomycetes</taxon>
        <taxon>Geodermatophilales</taxon>
        <taxon>Geodermatophilaceae</taxon>
        <taxon>Geodermatophilus</taxon>
    </lineage>
</organism>
<dbReference type="Proteomes" id="UP000246661">
    <property type="component" value="Unassembled WGS sequence"/>
</dbReference>
<evidence type="ECO:0000313" key="2">
    <source>
        <dbReference type="EMBL" id="PWW21022.1"/>
    </source>
</evidence>
<evidence type="ECO:0000313" key="3">
    <source>
        <dbReference type="Proteomes" id="UP000246661"/>
    </source>
</evidence>
<accession>A0A317QCD9</accession>
<evidence type="ECO:0000256" key="1">
    <source>
        <dbReference type="SAM" id="MobiDB-lite"/>
    </source>
</evidence>
<reference evidence="3" key="1">
    <citation type="submission" date="2018-05" db="EMBL/GenBank/DDBJ databases">
        <authorList>
            <person name="Klenk H.-P."/>
            <person name="Huntemann M."/>
            <person name="Clum A."/>
            <person name="Pillay M."/>
            <person name="Palaniappan K."/>
            <person name="Varghese N."/>
            <person name="Mikhailova N."/>
            <person name="Stamatis D."/>
            <person name="Reddy T."/>
            <person name="Daum C."/>
            <person name="Shapiro N."/>
            <person name="Ivanova N."/>
            <person name="Kyrpides N."/>
            <person name="Woyke T."/>
        </authorList>
    </citation>
    <scope>NUCLEOTIDE SEQUENCE [LARGE SCALE GENOMIC DNA]</scope>
    <source>
        <strain evidence="3">DSM 45417</strain>
    </source>
</reference>
<feature type="compositionally biased region" description="Basic and acidic residues" evidence="1">
    <location>
        <begin position="1"/>
        <end position="10"/>
    </location>
</feature>
<dbReference type="AlphaFoldDB" id="A0A317QCD9"/>
<gene>
    <name evidence="2" type="ORF">JD79_00148</name>
</gene>
<protein>
    <submittedName>
        <fullName evidence="2">Uncharacterized protein</fullName>
    </submittedName>
</protein>
<proteinExistence type="predicted"/>
<feature type="region of interest" description="Disordered" evidence="1">
    <location>
        <begin position="1"/>
        <end position="40"/>
    </location>
</feature>